<accession>V2XP91</accession>
<gene>
    <name evidence="2" type="ORF">Moror_12641</name>
</gene>
<dbReference type="EMBL" id="AWSO01000074">
    <property type="protein sequence ID" value="ESK95567.1"/>
    <property type="molecule type" value="Genomic_DNA"/>
</dbReference>
<feature type="compositionally biased region" description="Basic residues" evidence="1">
    <location>
        <begin position="166"/>
        <end position="175"/>
    </location>
</feature>
<feature type="compositionally biased region" description="Basic and acidic residues" evidence="1">
    <location>
        <begin position="290"/>
        <end position="307"/>
    </location>
</feature>
<dbReference type="HOGENOM" id="CLU_037757_0_0_1"/>
<dbReference type="KEGG" id="mrr:Moror_12641"/>
<feature type="compositionally biased region" description="Basic residues" evidence="1">
    <location>
        <begin position="110"/>
        <end position="121"/>
    </location>
</feature>
<feature type="compositionally biased region" description="Polar residues" evidence="1">
    <location>
        <begin position="394"/>
        <end position="404"/>
    </location>
</feature>
<name>V2XP91_MONRO</name>
<dbReference type="OrthoDB" id="2564465at2759"/>
<feature type="compositionally biased region" description="Basic and acidic residues" evidence="1">
    <location>
        <begin position="61"/>
        <end position="74"/>
    </location>
</feature>
<sequence>MGAAQSLLTPEAAVTVAVIVGAVGIGYKQATSTSEAGSSGSNVEVIEKKVGGGKKKGKVAGTKEDSKEKEKQEHANTSISNVVPFPAVIPGQFGDAETSGLEASTSSVKATKKSKGKKKKGAIATTKEASEASPIESVVSPSAAASLAQIRNESPGQALDSQPSGKKSKSKKQKKKEQAQSTVTASQKPSSPPTTTPTPTQSQELPAKPAPKSKAPASLYQSTVSVDTDGEWTRVEARPKKSKTPAAKADESAPEAGAGARTIDSLSTGDDVGPATTSVTTSTSDDDEEEPHKNDVGQRRPLAERLLPKPRKTGVDDMLETPDYPTLSRVMRIQPQPGEKPAKGFSWGDYEDVIEQGTSKSGGYDGGGETGEGEDDDEGWGVVKSRGRPRPVRASTSQTSQTAQKAPETLTKKQRQNKARREAEKAAKSEFNAQQERTLAQNRAKRIEEEYKQQNMSKKTVSGGMSASIDSRGKLIWD</sequence>
<keyword evidence="3" id="KW-1185">Reference proteome</keyword>
<feature type="compositionally biased region" description="Low complexity" evidence="1">
    <location>
        <begin position="122"/>
        <end position="148"/>
    </location>
</feature>
<comment type="caution">
    <text evidence="2">The sequence shown here is derived from an EMBL/GenBank/DDBJ whole genome shotgun (WGS) entry which is preliminary data.</text>
</comment>
<feature type="compositionally biased region" description="Polar residues" evidence="1">
    <location>
        <begin position="453"/>
        <end position="469"/>
    </location>
</feature>
<feature type="compositionally biased region" description="Polar residues" evidence="1">
    <location>
        <begin position="431"/>
        <end position="441"/>
    </location>
</feature>
<protein>
    <submittedName>
        <fullName evidence="2">Uncharacterized protein</fullName>
    </submittedName>
</protein>
<feature type="region of interest" description="Disordered" evidence="1">
    <location>
        <begin position="30"/>
        <end position="478"/>
    </location>
</feature>
<evidence type="ECO:0000256" key="1">
    <source>
        <dbReference type="SAM" id="MobiDB-lite"/>
    </source>
</evidence>
<feature type="compositionally biased region" description="Low complexity" evidence="1">
    <location>
        <begin position="197"/>
        <end position="218"/>
    </location>
</feature>
<evidence type="ECO:0000313" key="2">
    <source>
        <dbReference type="EMBL" id="ESK95567.1"/>
    </source>
</evidence>
<proteinExistence type="predicted"/>
<reference evidence="2 3" key="1">
    <citation type="journal article" date="2014" name="BMC Genomics">
        <title>Genome and secretome analysis of the hemibiotrophic fungal pathogen, Moniliophthora roreri, which causes frosty pod rot disease of cacao: mechanisms of the biotrophic and necrotrophic phases.</title>
        <authorList>
            <person name="Meinhardt L.W."/>
            <person name="Costa G.G.L."/>
            <person name="Thomazella D.P.T."/>
            <person name="Teixeira P.J.P.L."/>
            <person name="Carazzolle M.F."/>
            <person name="Schuster S.C."/>
            <person name="Carlson J.E."/>
            <person name="Guiltinan M.J."/>
            <person name="Mieczkowski P."/>
            <person name="Farmer A."/>
            <person name="Ramaraj T."/>
            <person name="Crozier J."/>
            <person name="Davis R.E."/>
            <person name="Shao J."/>
            <person name="Melnick R.L."/>
            <person name="Pereira G.A.G."/>
            <person name="Bailey B.A."/>
        </authorList>
    </citation>
    <scope>NUCLEOTIDE SEQUENCE [LARGE SCALE GENOMIC DNA]</scope>
    <source>
        <strain evidence="2 3">MCA 2997</strain>
    </source>
</reference>
<evidence type="ECO:0000313" key="3">
    <source>
        <dbReference type="Proteomes" id="UP000017559"/>
    </source>
</evidence>
<feature type="compositionally biased region" description="Basic and acidic residues" evidence="1">
    <location>
        <begin position="419"/>
        <end position="428"/>
    </location>
</feature>
<organism evidence="2 3">
    <name type="scientific">Moniliophthora roreri (strain MCA 2997)</name>
    <name type="common">Cocoa frosty pod rot fungus</name>
    <name type="synonym">Crinipellis roreri</name>
    <dbReference type="NCBI Taxonomy" id="1381753"/>
    <lineage>
        <taxon>Eukaryota</taxon>
        <taxon>Fungi</taxon>
        <taxon>Dikarya</taxon>
        <taxon>Basidiomycota</taxon>
        <taxon>Agaricomycotina</taxon>
        <taxon>Agaricomycetes</taxon>
        <taxon>Agaricomycetidae</taxon>
        <taxon>Agaricales</taxon>
        <taxon>Marasmiineae</taxon>
        <taxon>Marasmiaceae</taxon>
        <taxon>Moniliophthora</taxon>
    </lineage>
</organism>
<dbReference type="AlphaFoldDB" id="V2XP91"/>
<dbReference type="Proteomes" id="UP000017559">
    <property type="component" value="Unassembled WGS sequence"/>
</dbReference>
<feature type="compositionally biased region" description="Low complexity" evidence="1">
    <location>
        <begin position="30"/>
        <end position="44"/>
    </location>
</feature>